<dbReference type="SUPFAM" id="SSF54160">
    <property type="entry name" value="Chromo domain-like"/>
    <property type="match status" value="1"/>
</dbReference>
<dbReference type="InterPro" id="IPR023780">
    <property type="entry name" value="Chromo_domain"/>
</dbReference>
<dbReference type="InterPro" id="IPR036397">
    <property type="entry name" value="RNaseH_sf"/>
</dbReference>
<evidence type="ECO:0000259" key="2">
    <source>
        <dbReference type="PROSITE" id="PS50994"/>
    </source>
</evidence>
<evidence type="ECO:0008006" key="5">
    <source>
        <dbReference type="Google" id="ProtNLM"/>
    </source>
</evidence>
<evidence type="ECO:0000313" key="3">
    <source>
        <dbReference type="EMBL" id="KAK2155605.1"/>
    </source>
</evidence>
<protein>
    <recommendedName>
        <fullName evidence="5">Integrase catalytic domain-containing protein</fullName>
    </recommendedName>
</protein>
<evidence type="ECO:0000259" key="1">
    <source>
        <dbReference type="PROSITE" id="PS50013"/>
    </source>
</evidence>
<dbReference type="InterPro" id="IPR016197">
    <property type="entry name" value="Chromo-like_dom_sf"/>
</dbReference>
<dbReference type="Gene3D" id="3.30.420.10">
    <property type="entry name" value="Ribonuclease H-like superfamily/Ribonuclease H"/>
    <property type="match status" value="1"/>
</dbReference>
<comment type="caution">
    <text evidence="3">The sequence shown here is derived from an EMBL/GenBank/DDBJ whole genome shotgun (WGS) entry which is preliminary data.</text>
</comment>
<dbReference type="PROSITE" id="PS50013">
    <property type="entry name" value="CHROMO_2"/>
    <property type="match status" value="1"/>
</dbReference>
<feature type="domain" description="Integrase catalytic" evidence="2">
    <location>
        <begin position="1"/>
        <end position="146"/>
    </location>
</feature>
<dbReference type="PANTHER" id="PTHR46585">
    <property type="entry name" value="INTEGRASE CORE DOMAIN CONTAINING PROTEIN"/>
    <property type="match status" value="1"/>
</dbReference>
<accession>A0AAD9N3Q7</accession>
<sequence>MSRLKRYNDDHTFLLTVIDVFSKKAWSIPLKNKSASSLTAAFRRLLKNNDGPQTMQTDKGKEFLNRQLQDVYKQKGIRHFTTHNEETKACIVERFNRTLKTRMWKYFTKYQTLRYLDVVQHLVDSYNASYHRSIGMSPTEVNVVNQEKVWQRLYGNEKTSTIEPGLKVDDRVRISKAKRMFKKGYLPNWSDEIFTVKSVHRTDPPVYRLIDDQGSQIEGTFYEPELQKVVVTKDKVYRIEKVFQQRKRGRKTQVLVKWLGYPESFNSWMDKSSLVSYKGNASADLHPDNTLTHYITTLPQRISLSGQWECGMVEIQYPHSWYNVRSDNASFAIATTNSRENYDISKGKIEAGYYDRPERMIAAINKTLKKASDEKNVTLSYSKITQKSRQSLLRSYYVRQVGGGLPVFVGARVQRGQGLGSLFGGLIRSAMPLIKRGALALGKGGENRFGCGWRRLSDEFKIVGKKRPKNREGYG</sequence>
<dbReference type="SUPFAM" id="SSF53098">
    <property type="entry name" value="Ribonuclease H-like"/>
    <property type="match status" value="1"/>
</dbReference>
<dbReference type="Proteomes" id="UP001209878">
    <property type="component" value="Unassembled WGS sequence"/>
</dbReference>
<dbReference type="InterPro" id="IPR000953">
    <property type="entry name" value="Chromo/chromo_shadow_dom"/>
</dbReference>
<proteinExistence type="predicted"/>
<dbReference type="EMBL" id="JAODUO010002058">
    <property type="protein sequence ID" value="KAK2155605.1"/>
    <property type="molecule type" value="Genomic_DNA"/>
</dbReference>
<dbReference type="Pfam" id="PF00665">
    <property type="entry name" value="rve"/>
    <property type="match status" value="1"/>
</dbReference>
<dbReference type="GO" id="GO:0003676">
    <property type="term" value="F:nucleic acid binding"/>
    <property type="evidence" value="ECO:0007669"/>
    <property type="project" value="InterPro"/>
</dbReference>
<dbReference type="PANTHER" id="PTHR46585:SF1">
    <property type="entry name" value="CHROMO DOMAIN-CONTAINING PROTEIN"/>
    <property type="match status" value="1"/>
</dbReference>
<dbReference type="GO" id="GO:0015074">
    <property type="term" value="P:DNA integration"/>
    <property type="evidence" value="ECO:0007669"/>
    <property type="project" value="InterPro"/>
</dbReference>
<dbReference type="SMART" id="SM00298">
    <property type="entry name" value="CHROMO"/>
    <property type="match status" value="1"/>
</dbReference>
<dbReference type="Pfam" id="PF00385">
    <property type="entry name" value="Chromo"/>
    <property type="match status" value="1"/>
</dbReference>
<keyword evidence="4" id="KW-1185">Reference proteome</keyword>
<dbReference type="CDD" id="cd00024">
    <property type="entry name" value="CD_CSD"/>
    <property type="match status" value="1"/>
</dbReference>
<dbReference type="Gene3D" id="2.40.50.40">
    <property type="match status" value="1"/>
</dbReference>
<reference evidence="3" key="1">
    <citation type="journal article" date="2023" name="Mol. Biol. Evol.">
        <title>Third-Generation Sequencing Reveals the Adaptive Role of the Epigenome in Three Deep-Sea Polychaetes.</title>
        <authorList>
            <person name="Perez M."/>
            <person name="Aroh O."/>
            <person name="Sun Y."/>
            <person name="Lan Y."/>
            <person name="Juniper S.K."/>
            <person name="Young C.R."/>
            <person name="Angers B."/>
            <person name="Qian P.Y."/>
        </authorList>
    </citation>
    <scope>NUCLEOTIDE SEQUENCE</scope>
    <source>
        <strain evidence="3">R07B-5</strain>
    </source>
</reference>
<dbReference type="PROSITE" id="PS50994">
    <property type="entry name" value="INTEGRASE"/>
    <property type="match status" value="1"/>
</dbReference>
<gene>
    <name evidence="3" type="ORF">NP493_2042g00015</name>
</gene>
<feature type="domain" description="Chromo" evidence="1">
    <location>
        <begin position="237"/>
        <end position="274"/>
    </location>
</feature>
<name>A0AAD9N3Q7_RIDPI</name>
<organism evidence="3 4">
    <name type="scientific">Ridgeia piscesae</name>
    <name type="common">Tubeworm</name>
    <dbReference type="NCBI Taxonomy" id="27915"/>
    <lineage>
        <taxon>Eukaryota</taxon>
        <taxon>Metazoa</taxon>
        <taxon>Spiralia</taxon>
        <taxon>Lophotrochozoa</taxon>
        <taxon>Annelida</taxon>
        <taxon>Polychaeta</taxon>
        <taxon>Sedentaria</taxon>
        <taxon>Canalipalpata</taxon>
        <taxon>Sabellida</taxon>
        <taxon>Siboglinidae</taxon>
        <taxon>Ridgeia</taxon>
    </lineage>
</organism>
<dbReference type="InterPro" id="IPR001584">
    <property type="entry name" value="Integrase_cat-core"/>
</dbReference>
<dbReference type="AlphaFoldDB" id="A0AAD9N3Q7"/>
<dbReference type="InterPro" id="IPR012337">
    <property type="entry name" value="RNaseH-like_sf"/>
</dbReference>
<evidence type="ECO:0000313" key="4">
    <source>
        <dbReference type="Proteomes" id="UP001209878"/>
    </source>
</evidence>